<dbReference type="PANTHER" id="PTHR47327">
    <property type="entry name" value="FI18240P1-RELATED"/>
    <property type="match status" value="1"/>
</dbReference>
<sequence length="356" mass="40394">MESFILSTNALPSPSSYKNIPGSSLVECTRTCLEDANCQSFIFLRNRNETECRLTTNILTDSKKRQEQLLMPTLGTYYMEKVCLKGACDRLFVAESLRGMELTDHNDRVIANSSRLSCLESCLNSKAFVCKSVEFDSKTNECKLSRHDRFDRKTHFKKSASASLEYFDVTCPYEQPSDKPAAEIVPLGNVEHPYSLVEYEGVTAEECGELCVRNVLFPCRSFLSGRLENQLYCGLTHQNREGLVQNPGSLHASRSLNYYEISRSIEGCDSDDLHFELVTGMTLISDPYFISSDMSPQECLQRCKRDRRCRSVTIDYKKGSCHYYSEGVSAIADSKLQPNGNFNYFEKICFPGKFLK</sequence>
<keyword evidence="3" id="KW-1185">Reference proteome</keyword>
<dbReference type="Proteomes" id="UP000886998">
    <property type="component" value="Unassembled WGS sequence"/>
</dbReference>
<evidence type="ECO:0000313" key="2">
    <source>
        <dbReference type="EMBL" id="GFY48778.1"/>
    </source>
</evidence>
<dbReference type="EMBL" id="BMAV01006661">
    <property type="protein sequence ID" value="GFY48778.1"/>
    <property type="molecule type" value="Genomic_DNA"/>
</dbReference>
<dbReference type="Pfam" id="PF00024">
    <property type="entry name" value="PAN_1"/>
    <property type="match status" value="2"/>
</dbReference>
<name>A0A8X6X8G6_9ARAC</name>
<comment type="caution">
    <text evidence="2">The sequence shown here is derived from an EMBL/GenBank/DDBJ whole genome shotgun (WGS) entry which is preliminary data.</text>
</comment>
<dbReference type="InterPro" id="IPR003609">
    <property type="entry name" value="Pan_app"/>
</dbReference>
<dbReference type="GO" id="GO:0009653">
    <property type="term" value="P:anatomical structure morphogenesis"/>
    <property type="evidence" value="ECO:0007669"/>
    <property type="project" value="TreeGrafter"/>
</dbReference>
<dbReference type="Pfam" id="PF14295">
    <property type="entry name" value="PAN_4"/>
    <property type="match status" value="1"/>
</dbReference>
<feature type="domain" description="Apple" evidence="1">
    <location>
        <begin position="1"/>
        <end position="83"/>
    </location>
</feature>
<dbReference type="SMART" id="SM00473">
    <property type="entry name" value="PAN_AP"/>
    <property type="match status" value="4"/>
</dbReference>
<dbReference type="AlphaFoldDB" id="A0A8X6X8G6"/>
<accession>A0A8X6X8G6</accession>
<dbReference type="OrthoDB" id="10043417at2759"/>
<dbReference type="PROSITE" id="PS50948">
    <property type="entry name" value="PAN"/>
    <property type="match status" value="3"/>
</dbReference>
<dbReference type="SUPFAM" id="SSF57414">
    <property type="entry name" value="Hairpin loop containing domain-like"/>
    <property type="match status" value="4"/>
</dbReference>
<dbReference type="PANTHER" id="PTHR47327:SF7">
    <property type="entry name" value="GH08941P"/>
    <property type="match status" value="1"/>
</dbReference>
<reference evidence="2" key="1">
    <citation type="submission" date="2020-08" db="EMBL/GenBank/DDBJ databases">
        <title>Multicomponent nature underlies the extraordinary mechanical properties of spider dragline silk.</title>
        <authorList>
            <person name="Kono N."/>
            <person name="Nakamura H."/>
            <person name="Mori M."/>
            <person name="Yoshida Y."/>
            <person name="Ohtoshi R."/>
            <person name="Malay A.D."/>
            <person name="Moran D.A.P."/>
            <person name="Tomita M."/>
            <person name="Numata K."/>
            <person name="Arakawa K."/>
        </authorList>
    </citation>
    <scope>NUCLEOTIDE SEQUENCE</scope>
</reference>
<gene>
    <name evidence="2" type="primary">AVEN_60032_1</name>
    <name evidence="2" type="ORF">TNIN_209291</name>
</gene>
<protein>
    <recommendedName>
        <fullName evidence="1">Apple domain-containing protein</fullName>
    </recommendedName>
</protein>
<proteinExistence type="predicted"/>
<feature type="domain" description="Apple" evidence="1">
    <location>
        <begin position="88"/>
        <end position="171"/>
    </location>
</feature>
<dbReference type="Gene3D" id="3.50.4.10">
    <property type="entry name" value="Hepatocyte Growth Factor"/>
    <property type="match status" value="2"/>
</dbReference>
<dbReference type="CDD" id="cd01099">
    <property type="entry name" value="PAN_AP_HGF"/>
    <property type="match status" value="2"/>
</dbReference>
<organism evidence="2 3">
    <name type="scientific">Trichonephila inaurata madagascariensis</name>
    <dbReference type="NCBI Taxonomy" id="2747483"/>
    <lineage>
        <taxon>Eukaryota</taxon>
        <taxon>Metazoa</taxon>
        <taxon>Ecdysozoa</taxon>
        <taxon>Arthropoda</taxon>
        <taxon>Chelicerata</taxon>
        <taxon>Arachnida</taxon>
        <taxon>Araneae</taxon>
        <taxon>Araneomorphae</taxon>
        <taxon>Entelegynae</taxon>
        <taxon>Araneoidea</taxon>
        <taxon>Nephilidae</taxon>
        <taxon>Trichonephila</taxon>
        <taxon>Trichonephila inaurata</taxon>
    </lineage>
</organism>
<evidence type="ECO:0000313" key="3">
    <source>
        <dbReference type="Proteomes" id="UP000886998"/>
    </source>
</evidence>
<feature type="domain" description="Apple" evidence="1">
    <location>
        <begin position="268"/>
        <end position="349"/>
    </location>
</feature>
<dbReference type="InterPro" id="IPR052774">
    <property type="entry name" value="Celegans_DevNeuronal_Protein"/>
</dbReference>
<evidence type="ECO:0000259" key="1">
    <source>
        <dbReference type="PROSITE" id="PS50948"/>
    </source>
</evidence>